<protein>
    <submittedName>
        <fullName evidence="3">Uncharacterized protein</fullName>
    </submittedName>
</protein>
<proteinExistence type="predicted"/>
<dbReference type="OrthoDB" id="1682025at2759"/>
<dbReference type="Proteomes" id="UP000289738">
    <property type="component" value="Chromosome A03"/>
</dbReference>
<evidence type="ECO:0000256" key="2">
    <source>
        <dbReference type="SAM" id="SignalP"/>
    </source>
</evidence>
<dbReference type="EMBL" id="SDMP01000003">
    <property type="protein sequence ID" value="RYR70167.1"/>
    <property type="molecule type" value="Genomic_DNA"/>
</dbReference>
<dbReference type="AlphaFoldDB" id="A0A445E421"/>
<evidence type="ECO:0000313" key="4">
    <source>
        <dbReference type="Proteomes" id="UP000289738"/>
    </source>
</evidence>
<organism evidence="3 4">
    <name type="scientific">Arachis hypogaea</name>
    <name type="common">Peanut</name>
    <dbReference type="NCBI Taxonomy" id="3818"/>
    <lineage>
        <taxon>Eukaryota</taxon>
        <taxon>Viridiplantae</taxon>
        <taxon>Streptophyta</taxon>
        <taxon>Embryophyta</taxon>
        <taxon>Tracheophyta</taxon>
        <taxon>Spermatophyta</taxon>
        <taxon>Magnoliopsida</taxon>
        <taxon>eudicotyledons</taxon>
        <taxon>Gunneridae</taxon>
        <taxon>Pentapetalae</taxon>
        <taxon>rosids</taxon>
        <taxon>fabids</taxon>
        <taxon>Fabales</taxon>
        <taxon>Fabaceae</taxon>
        <taxon>Papilionoideae</taxon>
        <taxon>50 kb inversion clade</taxon>
        <taxon>dalbergioids sensu lato</taxon>
        <taxon>Dalbergieae</taxon>
        <taxon>Pterocarpus clade</taxon>
        <taxon>Arachis</taxon>
    </lineage>
</organism>
<dbReference type="Gramene" id="arahy.Tifrunner.gnm2.ann2.Ah03g043500.1">
    <property type="protein sequence ID" value="arahy.Tifrunner.gnm2.ann2.Ah03g043500.1-CDS"/>
    <property type="gene ID" value="arahy.Tifrunner.gnm2.ann2.Ah03g043500"/>
</dbReference>
<reference evidence="3 4" key="1">
    <citation type="submission" date="2019-01" db="EMBL/GenBank/DDBJ databases">
        <title>Sequencing of cultivated peanut Arachis hypogaea provides insights into genome evolution and oil improvement.</title>
        <authorList>
            <person name="Chen X."/>
        </authorList>
    </citation>
    <scope>NUCLEOTIDE SEQUENCE [LARGE SCALE GENOMIC DNA]</scope>
    <source>
        <strain evidence="4">cv. Fuhuasheng</strain>
        <tissue evidence="3">Leaves</tissue>
    </source>
</reference>
<feature type="signal peptide" evidence="2">
    <location>
        <begin position="1"/>
        <end position="23"/>
    </location>
</feature>
<name>A0A445E421_ARAHY</name>
<evidence type="ECO:0000256" key="1">
    <source>
        <dbReference type="SAM" id="MobiDB-lite"/>
    </source>
</evidence>
<comment type="caution">
    <text evidence="3">The sequence shown here is derived from an EMBL/GenBank/DDBJ whole genome shotgun (WGS) entry which is preliminary data.</text>
</comment>
<keyword evidence="4" id="KW-1185">Reference proteome</keyword>
<gene>
    <name evidence="3" type="ORF">Ahy_A03g016677</name>
</gene>
<keyword evidence="2" id="KW-0732">Signal</keyword>
<feature type="chain" id="PRO_5019202127" evidence="2">
    <location>
        <begin position="24"/>
        <end position="81"/>
    </location>
</feature>
<feature type="region of interest" description="Disordered" evidence="1">
    <location>
        <begin position="42"/>
        <end position="81"/>
    </location>
</feature>
<sequence>MSTNMAMILTLVISLLFAQPSTSSRVYGTNLAGGKTISTSIEVGRFGNGADPSVGRVVEDSTRKVPTGPDPLHHNNNPLSP</sequence>
<accession>A0A445E421</accession>
<evidence type="ECO:0000313" key="3">
    <source>
        <dbReference type="EMBL" id="RYR70167.1"/>
    </source>
</evidence>